<feature type="transmembrane region" description="Helical" evidence="1">
    <location>
        <begin position="12"/>
        <end position="34"/>
    </location>
</feature>
<reference evidence="2" key="1">
    <citation type="submission" date="2018-05" db="EMBL/GenBank/DDBJ databases">
        <authorList>
            <person name="Lanie J.A."/>
            <person name="Ng W.-L."/>
            <person name="Kazmierczak K.M."/>
            <person name="Andrzejewski T.M."/>
            <person name="Davidsen T.M."/>
            <person name="Wayne K.J."/>
            <person name="Tettelin H."/>
            <person name="Glass J.I."/>
            <person name="Rusch D."/>
            <person name="Podicherti R."/>
            <person name="Tsui H.-C.T."/>
            <person name="Winkler M.E."/>
        </authorList>
    </citation>
    <scope>NUCLEOTIDE SEQUENCE</scope>
</reference>
<dbReference type="AlphaFoldDB" id="A0A382S1K9"/>
<keyword evidence="1" id="KW-0472">Membrane</keyword>
<name>A0A382S1K9_9ZZZZ</name>
<evidence type="ECO:0000256" key="1">
    <source>
        <dbReference type="SAM" id="Phobius"/>
    </source>
</evidence>
<protein>
    <submittedName>
        <fullName evidence="2">Uncharacterized protein</fullName>
    </submittedName>
</protein>
<dbReference type="EMBL" id="UINC01125748">
    <property type="protein sequence ID" value="SVD03796.1"/>
    <property type="molecule type" value="Genomic_DNA"/>
</dbReference>
<evidence type="ECO:0000313" key="2">
    <source>
        <dbReference type="EMBL" id="SVD03796.1"/>
    </source>
</evidence>
<gene>
    <name evidence="2" type="ORF">METZ01_LOCUS356650</name>
</gene>
<organism evidence="2">
    <name type="scientific">marine metagenome</name>
    <dbReference type="NCBI Taxonomy" id="408172"/>
    <lineage>
        <taxon>unclassified sequences</taxon>
        <taxon>metagenomes</taxon>
        <taxon>ecological metagenomes</taxon>
    </lineage>
</organism>
<accession>A0A382S1K9</accession>
<keyword evidence="1" id="KW-0812">Transmembrane</keyword>
<keyword evidence="1" id="KW-1133">Transmembrane helix</keyword>
<proteinExistence type="predicted"/>
<sequence length="63" mass="7479">MILWILWGDDDIGRIIFAISLGVLLPILNIYMLLNMNPDDDLVSLWIKVRKKRLRDQLEEELK</sequence>